<evidence type="ECO:0000256" key="1">
    <source>
        <dbReference type="SAM" id="SignalP"/>
    </source>
</evidence>
<reference evidence="2" key="2">
    <citation type="submission" date="2013-04" db="UniProtKB">
        <authorList>
            <consortium name="EnsemblPlants"/>
        </authorList>
    </citation>
    <scope>IDENTIFICATION</scope>
</reference>
<keyword evidence="1" id="KW-0732">Signal</keyword>
<dbReference type="HOGENOM" id="CLU_211750_0_0_1"/>
<keyword evidence="3" id="KW-1185">Reference proteome</keyword>
<dbReference type="Proteomes" id="UP000006038">
    <property type="component" value="Chromosome 12"/>
</dbReference>
<accession>J3NB49</accession>
<name>J3NB49_ORYBR</name>
<organism evidence="2">
    <name type="scientific">Oryza brachyantha</name>
    <name type="common">malo sina</name>
    <dbReference type="NCBI Taxonomy" id="4533"/>
    <lineage>
        <taxon>Eukaryota</taxon>
        <taxon>Viridiplantae</taxon>
        <taxon>Streptophyta</taxon>
        <taxon>Embryophyta</taxon>
        <taxon>Tracheophyta</taxon>
        <taxon>Spermatophyta</taxon>
        <taxon>Magnoliopsida</taxon>
        <taxon>Liliopsida</taxon>
        <taxon>Poales</taxon>
        <taxon>Poaceae</taxon>
        <taxon>BOP clade</taxon>
        <taxon>Oryzoideae</taxon>
        <taxon>Oryzeae</taxon>
        <taxon>Oryzinae</taxon>
        <taxon>Oryza</taxon>
    </lineage>
</organism>
<dbReference type="Gramene" id="OB12G12070.1">
    <property type="protein sequence ID" value="OB12G12070.1"/>
    <property type="gene ID" value="OB12G12070"/>
</dbReference>
<dbReference type="EnsemblPlants" id="OB12G12070.1">
    <property type="protein sequence ID" value="OB12G12070.1"/>
    <property type="gene ID" value="OB12G12070"/>
</dbReference>
<reference evidence="2" key="1">
    <citation type="journal article" date="2013" name="Nat. Commun.">
        <title>Whole-genome sequencing of Oryza brachyantha reveals mechanisms underlying Oryza genome evolution.</title>
        <authorList>
            <person name="Chen J."/>
            <person name="Huang Q."/>
            <person name="Gao D."/>
            <person name="Wang J."/>
            <person name="Lang Y."/>
            <person name="Liu T."/>
            <person name="Li B."/>
            <person name="Bai Z."/>
            <person name="Luis Goicoechea J."/>
            <person name="Liang C."/>
            <person name="Chen C."/>
            <person name="Zhang W."/>
            <person name="Sun S."/>
            <person name="Liao Y."/>
            <person name="Zhang X."/>
            <person name="Yang L."/>
            <person name="Song C."/>
            <person name="Wang M."/>
            <person name="Shi J."/>
            <person name="Liu G."/>
            <person name="Liu J."/>
            <person name="Zhou H."/>
            <person name="Zhou W."/>
            <person name="Yu Q."/>
            <person name="An N."/>
            <person name="Chen Y."/>
            <person name="Cai Q."/>
            <person name="Wang B."/>
            <person name="Liu B."/>
            <person name="Min J."/>
            <person name="Huang Y."/>
            <person name="Wu H."/>
            <person name="Li Z."/>
            <person name="Zhang Y."/>
            <person name="Yin Y."/>
            <person name="Song W."/>
            <person name="Jiang J."/>
            <person name="Jackson S.A."/>
            <person name="Wing R.A."/>
            <person name="Wang J."/>
            <person name="Chen M."/>
        </authorList>
    </citation>
    <scope>NUCLEOTIDE SEQUENCE [LARGE SCALE GENOMIC DNA]</scope>
    <source>
        <strain evidence="2">cv. IRGC 101232</strain>
    </source>
</reference>
<protein>
    <submittedName>
        <fullName evidence="2">Uncharacterized protein</fullName>
    </submittedName>
</protein>
<evidence type="ECO:0000313" key="3">
    <source>
        <dbReference type="Proteomes" id="UP000006038"/>
    </source>
</evidence>
<feature type="chain" id="PRO_5003775051" evidence="1">
    <location>
        <begin position="20"/>
        <end position="45"/>
    </location>
</feature>
<dbReference type="AlphaFoldDB" id="J3NB49"/>
<evidence type="ECO:0000313" key="2">
    <source>
        <dbReference type="EnsemblPlants" id="OB12G12070.1"/>
    </source>
</evidence>
<sequence>MKLQAFMLLQFFFFPYVVAAFLLPEPSAAASLPTHGLLPGAADRQ</sequence>
<proteinExistence type="predicted"/>
<feature type="signal peptide" evidence="1">
    <location>
        <begin position="1"/>
        <end position="19"/>
    </location>
</feature>